<proteinExistence type="inferred from homology"/>
<dbReference type="GO" id="GO:0090729">
    <property type="term" value="F:toxin activity"/>
    <property type="evidence" value="ECO:0007669"/>
    <property type="project" value="UniProtKB-KW"/>
</dbReference>
<evidence type="ECO:0000313" key="10">
    <source>
        <dbReference type="EMBL" id="TKI75703.1"/>
    </source>
</evidence>
<dbReference type="GO" id="GO:0001907">
    <property type="term" value="P:symbiont-mediated killing of host cell"/>
    <property type="evidence" value="ECO:0007669"/>
    <property type="project" value="InterPro"/>
</dbReference>
<name>A0A4V5TNE3_BACMY</name>
<dbReference type="PANTHER" id="PTHR37003">
    <property type="entry name" value="ENDOTOXIN_N DOMAIN-CONTAINING PROTEIN-RELATED"/>
    <property type="match status" value="1"/>
</dbReference>
<gene>
    <name evidence="10" type="ORF">FC701_35575</name>
</gene>
<comment type="caution">
    <text evidence="10">The sequence shown here is derived from an EMBL/GenBank/DDBJ whole genome shotgun (WGS) entry which is preliminary data.</text>
</comment>
<dbReference type="Proteomes" id="UP000305524">
    <property type="component" value="Unassembled WGS sequence"/>
</dbReference>
<dbReference type="InterPro" id="IPR036716">
    <property type="entry name" value="Pest_crys_N_sf"/>
</dbReference>
<dbReference type="EMBL" id="SZOD01001489">
    <property type="protein sequence ID" value="TKI75703.1"/>
    <property type="molecule type" value="Genomic_DNA"/>
</dbReference>
<evidence type="ECO:0000256" key="3">
    <source>
        <dbReference type="ARBA" id="ARBA00022969"/>
    </source>
</evidence>
<dbReference type="InterPro" id="IPR001178">
    <property type="entry name" value="Pest_cryst_dom_II"/>
</dbReference>
<dbReference type="Pfam" id="PF03945">
    <property type="entry name" value="Endotoxin_N"/>
    <property type="match status" value="1"/>
</dbReference>
<dbReference type="SUPFAM" id="SSF49785">
    <property type="entry name" value="Galactose-binding domain-like"/>
    <property type="match status" value="1"/>
</dbReference>
<feature type="region of interest" description="Disordered" evidence="6">
    <location>
        <begin position="1"/>
        <end position="27"/>
    </location>
</feature>
<comment type="similarity">
    <text evidence="1">Belongs to the delta endotoxin family.</text>
</comment>
<dbReference type="Pfam" id="PF00555">
    <property type="entry name" value="Endotoxin_M"/>
    <property type="match status" value="1"/>
</dbReference>
<accession>A0A4V5TNE3</accession>
<keyword evidence="3" id="KW-0749">Sporulation</keyword>
<dbReference type="CDD" id="cd04085">
    <property type="entry name" value="delta_endotoxin_C"/>
    <property type="match status" value="1"/>
</dbReference>
<dbReference type="InterPro" id="IPR005639">
    <property type="entry name" value="Pest_crys_dom_I"/>
</dbReference>
<dbReference type="InterPro" id="IPR038979">
    <property type="entry name" value="Pest_crys"/>
</dbReference>
<evidence type="ECO:0000256" key="2">
    <source>
        <dbReference type="ARBA" id="ARBA00022656"/>
    </source>
</evidence>
<evidence type="ECO:0000256" key="6">
    <source>
        <dbReference type="SAM" id="MobiDB-lite"/>
    </source>
</evidence>
<dbReference type="GO" id="GO:0005102">
    <property type="term" value="F:signaling receptor binding"/>
    <property type="evidence" value="ECO:0007669"/>
    <property type="project" value="InterPro"/>
</dbReference>
<dbReference type="RefSeq" id="WP_137059738.1">
    <property type="nucleotide sequence ID" value="NZ_SZOD01001489.1"/>
</dbReference>
<dbReference type="Gene3D" id="1.20.190.10">
    <property type="entry name" value="Pesticidal crystal protein, N-terminal domain"/>
    <property type="match status" value="1"/>
</dbReference>
<dbReference type="Gene3D" id="2.60.120.260">
    <property type="entry name" value="Galactose-binding domain-like"/>
    <property type="match status" value="1"/>
</dbReference>
<keyword evidence="2" id="KW-0800">Toxin</keyword>
<keyword evidence="4" id="KW-0843">Virulence</keyword>
<dbReference type="Pfam" id="PF03944">
    <property type="entry name" value="Endotoxin_C"/>
    <property type="match status" value="1"/>
</dbReference>
<feature type="domain" description="Pesticidal crystal protein" evidence="9">
    <location>
        <begin position="61"/>
        <end position="289"/>
    </location>
</feature>
<feature type="compositionally biased region" description="Polar residues" evidence="6">
    <location>
        <begin position="1"/>
        <end position="24"/>
    </location>
</feature>
<dbReference type="SUPFAM" id="SSF51096">
    <property type="entry name" value="delta-Endotoxin (insectocide), middle domain"/>
    <property type="match status" value="1"/>
</dbReference>
<organism evidence="10 11">
    <name type="scientific">Bacillus mycoides</name>
    <dbReference type="NCBI Taxonomy" id="1405"/>
    <lineage>
        <taxon>Bacteria</taxon>
        <taxon>Bacillati</taxon>
        <taxon>Bacillota</taxon>
        <taxon>Bacilli</taxon>
        <taxon>Bacillales</taxon>
        <taxon>Bacillaceae</taxon>
        <taxon>Bacillus</taxon>
        <taxon>Bacillus cereus group</taxon>
    </lineage>
</organism>
<dbReference type="GO" id="GO:0030435">
    <property type="term" value="P:sporulation resulting in formation of a cellular spore"/>
    <property type="evidence" value="ECO:0007669"/>
    <property type="project" value="UniProtKB-KW"/>
</dbReference>
<protein>
    <recommendedName>
        <fullName evidence="5">Crystaline entomocidal protoxin</fullName>
    </recommendedName>
</protein>
<sequence>MNSYQNTNGYEILESSSNNTNTPNRYPFANDRDMSPMSWNDCQGSSWDEIWESTASFTSIGIDLIDFIGGPSLTSINLLFTIIGKLIPTSGQSISSLSICDLLSIIRKEVTESDLSDAYGDFNGVVSNYETYYLTSLKKWLDAKKPTTGQLLTDVTKHFEASEREFNALLQGSLSRPKGEILLLPTYAQAANLHLLLLRDFVQYKEIWKNELRTENVESELISPSFDYEGRFKEQLAEHINHCIFWYEAGLNQIKGSGTSTENWLKFNKFRREMTLSVLDIIAIFPTYDFEKYPSPTHVELTREIYTDPVGYRGWERYLTNGFNTLEANGTRGPGLVTWLGGMDIFTNEVTEYSGWSPVAILRGWAGTRHYEDYTKGNGNFERMSGTTGNQSTYLNFFGSNVFKITSLARYALAGAAAGNPGSPRYRVSYAKFETPGFTSLYEVSSPGLSSQTIESKLPGIRNRIPSYTDYTHRLSNAACVQFGDSRVNVFGWTHTSMTKDNPIYTDKITQIPAVKAFALPAGTGYAGFVTSRRGEAGGDVVFLPYQASLKIRLTPATTSKNYRVRLRYASVGSGTLRVERWSPSSVVSSNFTRAATGDFSSFGYVDTLVTTFYQSGVEIIIQNLNVYDLIVDKVELIPLDSTTLEYDGEQNLKKAQNVVNDLFT</sequence>
<dbReference type="InterPro" id="IPR036399">
    <property type="entry name" value="Pest_cryst_cen_dom_sf"/>
</dbReference>
<feature type="domain" description="Pesticidal crystal protein" evidence="7">
    <location>
        <begin position="297"/>
        <end position="498"/>
    </location>
</feature>
<feature type="non-terminal residue" evidence="10">
    <location>
        <position position="665"/>
    </location>
</feature>
<evidence type="ECO:0000259" key="7">
    <source>
        <dbReference type="Pfam" id="PF00555"/>
    </source>
</evidence>
<evidence type="ECO:0000259" key="8">
    <source>
        <dbReference type="Pfam" id="PF03944"/>
    </source>
</evidence>
<evidence type="ECO:0000256" key="5">
    <source>
        <dbReference type="ARBA" id="ARBA00029653"/>
    </source>
</evidence>
<feature type="domain" description="Pesticidal crystal protein" evidence="8">
    <location>
        <begin position="509"/>
        <end position="641"/>
    </location>
</feature>
<evidence type="ECO:0000313" key="11">
    <source>
        <dbReference type="Proteomes" id="UP000305524"/>
    </source>
</evidence>
<dbReference type="PANTHER" id="PTHR37003:SF2">
    <property type="entry name" value="PESTICIDAL CRYSTAL PROTEIN N-TERMINAL DOMAIN-CONTAINING PROTEIN"/>
    <property type="match status" value="1"/>
</dbReference>
<reference evidence="10 11" key="1">
    <citation type="journal article" date="2019" name="Environ. Microbiol.">
        <title>An active ?-lactamase is a part of an orchestrated cell wall stress resistance network of Bacillus subtilis and related rhizosphere species.</title>
        <authorList>
            <person name="Bucher T."/>
            <person name="Keren-Paz A."/>
            <person name="Hausser J."/>
            <person name="Olender T."/>
            <person name="Cytryn E."/>
            <person name="Kolodkin-Gal I."/>
        </authorList>
    </citation>
    <scope>NUCLEOTIDE SEQUENCE [LARGE SCALE GENOMIC DNA]</scope>
    <source>
        <strain evidence="10 11">I186</strain>
    </source>
</reference>
<dbReference type="InterPro" id="IPR008979">
    <property type="entry name" value="Galactose-bd-like_sf"/>
</dbReference>
<evidence type="ECO:0000259" key="9">
    <source>
        <dbReference type="Pfam" id="PF03945"/>
    </source>
</evidence>
<evidence type="ECO:0000256" key="4">
    <source>
        <dbReference type="ARBA" id="ARBA00023026"/>
    </source>
</evidence>
<dbReference type="SUPFAM" id="SSF56849">
    <property type="entry name" value="delta-Endotoxin (insectocide), N-terminal domain"/>
    <property type="match status" value="1"/>
</dbReference>
<dbReference type="Gene3D" id="2.100.10.10">
    <property type="entry name" value="Pesticidal crystal protein, central domain"/>
    <property type="match status" value="1"/>
</dbReference>
<dbReference type="InterPro" id="IPR005638">
    <property type="entry name" value="Pest_crys_dom-III"/>
</dbReference>
<dbReference type="AlphaFoldDB" id="A0A4V5TNE3"/>
<evidence type="ECO:0000256" key="1">
    <source>
        <dbReference type="ARBA" id="ARBA00007819"/>
    </source>
</evidence>